<protein>
    <submittedName>
        <fullName evidence="1">Uncharacterized protein</fullName>
    </submittedName>
</protein>
<name>A0ABY2QL70_9SPHN</name>
<dbReference type="EMBL" id="SSTI01000002">
    <property type="protein sequence ID" value="THG41461.1"/>
    <property type="molecule type" value="Genomic_DNA"/>
</dbReference>
<organism evidence="1 2">
    <name type="scientific">Sphingomonas olei</name>
    <dbReference type="NCBI Taxonomy" id="1886787"/>
    <lineage>
        <taxon>Bacteria</taxon>
        <taxon>Pseudomonadati</taxon>
        <taxon>Pseudomonadota</taxon>
        <taxon>Alphaproteobacteria</taxon>
        <taxon>Sphingomonadales</taxon>
        <taxon>Sphingomonadaceae</taxon>
        <taxon>Sphingomonas</taxon>
    </lineage>
</organism>
<proteinExistence type="predicted"/>
<keyword evidence="2" id="KW-1185">Reference proteome</keyword>
<evidence type="ECO:0000313" key="2">
    <source>
        <dbReference type="Proteomes" id="UP000308038"/>
    </source>
</evidence>
<dbReference type="Proteomes" id="UP000308038">
    <property type="component" value="Unassembled WGS sequence"/>
</dbReference>
<comment type="caution">
    <text evidence="1">The sequence shown here is derived from an EMBL/GenBank/DDBJ whole genome shotgun (WGS) entry which is preliminary data.</text>
</comment>
<accession>A0ABY2QL70</accession>
<reference evidence="1 2" key="1">
    <citation type="submission" date="2019-04" db="EMBL/GenBank/DDBJ databases">
        <title>Microbes associate with the intestines of laboratory mice.</title>
        <authorList>
            <person name="Navarre W."/>
            <person name="Wong E."/>
            <person name="Huang K.C."/>
            <person name="Tropini C."/>
            <person name="Ng K."/>
            <person name="Yu B."/>
        </authorList>
    </citation>
    <scope>NUCLEOTIDE SEQUENCE [LARGE SCALE GENOMIC DNA]</scope>
    <source>
        <strain evidence="1 2">NM83_B4-11</strain>
    </source>
</reference>
<sequence length="103" mass="10936">MRGPAPAALIERALHASAAQRRLSVTIEPLGSAPWYSATFAGERHAMTLTTPAGDAAREWLSRVEDVDVALPGCLLAGLSVTGAREQDGQWQARIEAVTVDRA</sequence>
<dbReference type="RefSeq" id="WP_136450671.1">
    <property type="nucleotide sequence ID" value="NZ_SSTI01000002.1"/>
</dbReference>
<gene>
    <name evidence="1" type="ORF">E5988_02755</name>
</gene>
<evidence type="ECO:0000313" key="1">
    <source>
        <dbReference type="EMBL" id="THG41461.1"/>
    </source>
</evidence>